<accession>A0A844I5T7</accession>
<name>A0A844I5T7_9GAMM</name>
<dbReference type="Pfam" id="PF14070">
    <property type="entry name" value="YjfB_motility"/>
    <property type="match status" value="1"/>
</dbReference>
<dbReference type="AlphaFoldDB" id="A0A844I5T7"/>
<reference evidence="1 2" key="1">
    <citation type="submission" date="2019-06" db="EMBL/GenBank/DDBJ databases">
        <title>Enrichment of Autotrophic Halophilic Microorganisms from Red Sea Brine Pool Using Microbial Electrosynthesis System.</title>
        <authorList>
            <person name="Alqahtani M.F."/>
            <person name="Bajracharya S."/>
            <person name="Katuri K.P."/>
            <person name="Ali M."/>
            <person name="Saikaly P.E."/>
        </authorList>
    </citation>
    <scope>NUCLEOTIDE SEQUENCE [LARGE SCALE GENOMIC DNA]</scope>
    <source>
        <strain evidence="1">MES15</strain>
    </source>
</reference>
<proteinExistence type="predicted"/>
<sequence>MSDIAAIAAASTQLNQQRVQEQAQLSVLKASLDMAQQGALQLLEGVTETAVATAGANPSDNIGSLIDIRA</sequence>
<organism evidence="1 2">
    <name type="scientific">Marinobacter adhaerens</name>
    <dbReference type="NCBI Taxonomy" id="1033846"/>
    <lineage>
        <taxon>Bacteria</taxon>
        <taxon>Pseudomonadati</taxon>
        <taxon>Pseudomonadota</taxon>
        <taxon>Gammaproteobacteria</taxon>
        <taxon>Pseudomonadales</taxon>
        <taxon>Marinobacteraceae</taxon>
        <taxon>Marinobacter</taxon>
    </lineage>
</organism>
<gene>
    <name evidence="1" type="ORF">FH752_11965</name>
</gene>
<dbReference type="EMBL" id="VENC01000011">
    <property type="protein sequence ID" value="MTI99327.1"/>
    <property type="molecule type" value="Genomic_DNA"/>
</dbReference>
<protein>
    <submittedName>
        <fullName evidence="1">Putative motility protein</fullName>
    </submittedName>
</protein>
<dbReference type="InterPro" id="IPR025906">
    <property type="entry name" value="YjfB_motility"/>
</dbReference>
<comment type="caution">
    <text evidence="1">The sequence shown here is derived from an EMBL/GenBank/DDBJ whole genome shotgun (WGS) entry which is preliminary data.</text>
</comment>
<evidence type="ECO:0000313" key="1">
    <source>
        <dbReference type="EMBL" id="MTI99327.1"/>
    </source>
</evidence>
<evidence type="ECO:0000313" key="2">
    <source>
        <dbReference type="Proteomes" id="UP000431462"/>
    </source>
</evidence>
<dbReference type="Proteomes" id="UP000431462">
    <property type="component" value="Unassembled WGS sequence"/>
</dbReference>